<feature type="transmembrane region" description="Helical" evidence="1">
    <location>
        <begin position="545"/>
        <end position="563"/>
    </location>
</feature>
<dbReference type="Gene3D" id="3.30.830.10">
    <property type="entry name" value="Metalloenzyme, LuxS/M16 peptidase-like"/>
    <property type="match status" value="2"/>
</dbReference>
<evidence type="ECO:0000256" key="1">
    <source>
        <dbReference type="SAM" id="Phobius"/>
    </source>
</evidence>
<dbReference type="SUPFAM" id="SSF63411">
    <property type="entry name" value="LuxS/MPP-like metallohydrolase"/>
    <property type="match status" value="2"/>
</dbReference>
<evidence type="ECO:0000313" key="3">
    <source>
        <dbReference type="Proteomes" id="UP001240236"/>
    </source>
</evidence>
<keyword evidence="1" id="KW-0812">Transmembrane</keyword>
<comment type="caution">
    <text evidence="2">The sequence shown here is derived from an EMBL/GenBank/DDBJ whole genome shotgun (WGS) entry which is preliminary data.</text>
</comment>
<accession>A0AAE4AYT4</accession>
<evidence type="ECO:0000313" key="2">
    <source>
        <dbReference type="EMBL" id="MDQ0368370.1"/>
    </source>
</evidence>
<dbReference type="Proteomes" id="UP001240236">
    <property type="component" value="Unassembled WGS sequence"/>
</dbReference>
<keyword evidence="1" id="KW-0472">Membrane</keyword>
<feature type="transmembrane region" description="Helical" evidence="1">
    <location>
        <begin position="517"/>
        <end position="533"/>
    </location>
</feature>
<reference evidence="2 3" key="1">
    <citation type="submission" date="2023-07" db="EMBL/GenBank/DDBJ databases">
        <title>Sequencing the genomes of 1000 actinobacteria strains.</title>
        <authorList>
            <person name="Klenk H.-P."/>
        </authorList>
    </citation>
    <scope>NUCLEOTIDE SEQUENCE [LARGE SCALE GENOMIC DNA]</scope>
    <source>
        <strain evidence="2 3">DSM 44709</strain>
    </source>
</reference>
<dbReference type="GO" id="GO:0046872">
    <property type="term" value="F:metal ion binding"/>
    <property type="evidence" value="ECO:0007669"/>
    <property type="project" value="InterPro"/>
</dbReference>
<dbReference type="AlphaFoldDB" id="A0AAE4AYT4"/>
<name>A0AAE4AYT4_9ACTN</name>
<sequence length="575" mass="61735">MTITHTEVDGVPVVLAPMDGPMAAGLVFRVGRADETLARSGVTHLIEHLALHGLGMTDYHFNGATSPITTTFQSQGTEADVVAFLNGVCGALTDLPVDRLAVEKEILRTEEASRGNSVAEPLAIWRYGARGHGVVGYPEFGLAGLTADDLRGWAARWFTRANAMLWIAGDRVPAGLRLTLPDGGTRMPAPVVTSALPVTPAYFHGPSERAVVYEGIVARSTAAGVFAGVLERALFRSLRQEGGYSYHVGADYQPRDATHASVHAVADMLPEKRDPLLGEFVDVLAALRYGRVEQSDVDAYVTKAVSSLDGADVAARSLPTRVQNELLGYRTLSPDELRAELRAVTPEDVAAVAAEAHASSLLMVPGGRGPDWAGFTAAPTESDRPVHGDRHPFRANRERAMIVGPEGVSLQGADGVVTVRYAEAAAMLAWPDGARRLIGHDAISVHLEPALFTVTPAAMAAIDAAVAPELRVEMPARDPDDVPRPPSRVRLARHRAVRVLHRALHRTADRIASVPDGVRWTLIIALFLVNIRLIDALDGNTPMRVTVFAVILLVSLLLTDWAVKGLRRLAGYLLR</sequence>
<keyword evidence="1" id="KW-1133">Transmembrane helix</keyword>
<dbReference type="InterPro" id="IPR011249">
    <property type="entry name" value="Metalloenz_LuxS/M16"/>
</dbReference>
<gene>
    <name evidence="2" type="ORF">J2S42_005039</name>
</gene>
<dbReference type="RefSeq" id="WP_307242896.1">
    <property type="nucleotide sequence ID" value="NZ_JAUSUZ010000001.1"/>
</dbReference>
<keyword evidence="3" id="KW-1185">Reference proteome</keyword>
<organism evidence="2 3">
    <name type="scientific">Catenuloplanes indicus</name>
    <dbReference type="NCBI Taxonomy" id="137267"/>
    <lineage>
        <taxon>Bacteria</taxon>
        <taxon>Bacillati</taxon>
        <taxon>Actinomycetota</taxon>
        <taxon>Actinomycetes</taxon>
        <taxon>Micromonosporales</taxon>
        <taxon>Micromonosporaceae</taxon>
        <taxon>Catenuloplanes</taxon>
    </lineage>
</organism>
<protein>
    <submittedName>
        <fullName evidence="2">Zn-dependent peptidase</fullName>
    </submittedName>
</protein>
<dbReference type="EMBL" id="JAUSUZ010000001">
    <property type="protein sequence ID" value="MDQ0368370.1"/>
    <property type="molecule type" value="Genomic_DNA"/>
</dbReference>
<proteinExistence type="predicted"/>